<feature type="domain" description="Fido" evidence="22">
    <location>
        <begin position="260"/>
        <end position="395"/>
    </location>
</feature>
<keyword evidence="26" id="KW-1185">Reference proteome</keyword>
<dbReference type="GO" id="GO:0016020">
    <property type="term" value="C:membrane"/>
    <property type="evidence" value="ECO:0007669"/>
    <property type="project" value="UniProtKB-SubCell"/>
</dbReference>
<evidence type="ECO:0000313" key="26">
    <source>
        <dbReference type="Proteomes" id="UP000327044"/>
    </source>
</evidence>
<name>A0A1Y1KI47_PHOPY</name>
<comment type="similarity">
    <text evidence="2">Belongs to the fic family.</text>
</comment>
<evidence type="ECO:0000256" key="10">
    <source>
        <dbReference type="ARBA" id="ARBA00022803"/>
    </source>
</evidence>
<dbReference type="InParanoid" id="A0A1Y1KI47"/>
<evidence type="ECO:0000256" key="16">
    <source>
        <dbReference type="ARBA" id="ARBA00047939"/>
    </source>
</evidence>
<dbReference type="PANTHER" id="PTHR13504:SF34">
    <property type="entry name" value="PROTEIN ADENYLYLTRANSFERASE FICD"/>
    <property type="match status" value="1"/>
</dbReference>
<reference evidence="23" key="1">
    <citation type="journal article" date="2016" name="Sci. Rep.">
        <title>Molecular characterization of firefly nuptial gifts: a multi-omics approach sheds light on postcopulatory sexual selection.</title>
        <authorList>
            <person name="Al-Wathiqui N."/>
            <person name="Fallon T.R."/>
            <person name="South A."/>
            <person name="Weng J.K."/>
            <person name="Lewis S.M."/>
        </authorList>
    </citation>
    <scope>NUCLEOTIDE SEQUENCE</scope>
</reference>
<comment type="catalytic activity">
    <reaction evidence="16">
        <text>L-threonyl-[protein] + ATP = 3-O-(5'-adenylyl)-L-threonyl-[protein] + diphosphate</text>
        <dbReference type="Rhea" id="RHEA:54292"/>
        <dbReference type="Rhea" id="RHEA-COMP:11060"/>
        <dbReference type="Rhea" id="RHEA-COMP:13847"/>
        <dbReference type="ChEBI" id="CHEBI:30013"/>
        <dbReference type="ChEBI" id="CHEBI:30616"/>
        <dbReference type="ChEBI" id="CHEBI:33019"/>
        <dbReference type="ChEBI" id="CHEBI:138113"/>
        <dbReference type="EC" id="2.7.7.108"/>
    </reaction>
</comment>
<evidence type="ECO:0000256" key="4">
    <source>
        <dbReference type="ARBA" id="ARBA00022679"/>
    </source>
</evidence>
<evidence type="ECO:0000256" key="20">
    <source>
        <dbReference type="PIRSR" id="PIRSR640198-2"/>
    </source>
</evidence>
<evidence type="ECO:0000256" key="15">
    <source>
        <dbReference type="ARBA" id="ARBA00034531"/>
    </source>
</evidence>
<keyword evidence="10" id="KW-0802">TPR repeat</keyword>
<evidence type="ECO:0000256" key="9">
    <source>
        <dbReference type="ARBA" id="ARBA00022801"/>
    </source>
</evidence>
<dbReference type="EC" id="2.7.7.108" evidence="15"/>
<dbReference type="FunCoup" id="A0A1Y1KI47">
    <property type="interactions" value="248"/>
</dbReference>
<evidence type="ECO:0000256" key="1">
    <source>
        <dbReference type="ARBA" id="ARBA00004167"/>
    </source>
</evidence>
<dbReference type="EMBL" id="VVIM01000005">
    <property type="protein sequence ID" value="KAB0798827.1"/>
    <property type="molecule type" value="Genomic_DNA"/>
</dbReference>
<dbReference type="InterPro" id="IPR011990">
    <property type="entry name" value="TPR-like_helical_dom_sf"/>
</dbReference>
<evidence type="ECO:0000256" key="18">
    <source>
        <dbReference type="ARBA" id="ARBA00049297"/>
    </source>
</evidence>
<dbReference type="InterPro" id="IPR003812">
    <property type="entry name" value="Fido"/>
</dbReference>
<feature type="active site" evidence="19">
    <location>
        <position position="338"/>
    </location>
</feature>
<evidence type="ECO:0000256" key="11">
    <source>
        <dbReference type="ARBA" id="ARBA00022840"/>
    </source>
</evidence>
<evidence type="ECO:0000256" key="8">
    <source>
        <dbReference type="ARBA" id="ARBA00022741"/>
    </source>
</evidence>
<evidence type="ECO:0000256" key="7">
    <source>
        <dbReference type="ARBA" id="ARBA00022737"/>
    </source>
</evidence>
<protein>
    <recommendedName>
        <fullName evidence="3">Protein adenylyltransferase Fic</fullName>
        <ecNumber evidence="15">2.7.7.108</ecNumber>
    </recommendedName>
    <alternativeName>
        <fullName evidence="14">De-AMPylase Fic</fullName>
    </alternativeName>
</protein>
<evidence type="ECO:0000256" key="12">
    <source>
        <dbReference type="ARBA" id="ARBA00022989"/>
    </source>
</evidence>
<evidence type="ECO:0000313" key="23">
    <source>
        <dbReference type="EMBL" id="JAV61122.1"/>
    </source>
</evidence>
<comment type="catalytic activity">
    <reaction evidence="18">
        <text>3-O-(5'-adenylyl)-L-threonyl-[protein] + H2O = L-threonyl-[protein] + AMP + H(+)</text>
        <dbReference type="Rhea" id="RHEA:55932"/>
        <dbReference type="Rhea" id="RHEA-COMP:11060"/>
        <dbReference type="Rhea" id="RHEA-COMP:13847"/>
        <dbReference type="ChEBI" id="CHEBI:15377"/>
        <dbReference type="ChEBI" id="CHEBI:15378"/>
        <dbReference type="ChEBI" id="CHEBI:30013"/>
        <dbReference type="ChEBI" id="CHEBI:138113"/>
        <dbReference type="ChEBI" id="CHEBI:456215"/>
    </reaction>
</comment>
<accession>A0A1Y1KI47</accession>
<evidence type="ECO:0000313" key="24">
    <source>
        <dbReference type="EMBL" id="KAB0798827.1"/>
    </source>
</evidence>
<dbReference type="EMBL" id="GEZM01083370">
    <property type="protein sequence ID" value="JAV61122.1"/>
    <property type="molecule type" value="Transcribed_RNA"/>
</dbReference>
<dbReference type="InterPro" id="IPR040198">
    <property type="entry name" value="Fido_containing"/>
</dbReference>
<dbReference type="PANTHER" id="PTHR13504">
    <property type="entry name" value="FIDO DOMAIN-CONTAINING PROTEIN DDB_G0283145"/>
    <property type="match status" value="1"/>
</dbReference>
<dbReference type="GO" id="GO:0016787">
    <property type="term" value="F:hydrolase activity"/>
    <property type="evidence" value="ECO:0007669"/>
    <property type="project" value="UniProtKB-KW"/>
</dbReference>
<reference evidence="24 26" key="2">
    <citation type="journal article" date="2018" name="Elife">
        <title>Firefly genomes illuminate parallel origins of bioluminescence in beetles.</title>
        <authorList>
            <person name="Fallon T.R."/>
            <person name="Lower S.E."/>
            <person name="Chang C.H."/>
            <person name="Bessho-Uehara M."/>
            <person name="Martin G.J."/>
            <person name="Bewick A.J."/>
            <person name="Behringer M."/>
            <person name="Debat H.J."/>
            <person name="Wong I."/>
            <person name="Day J.C."/>
            <person name="Suvorov A."/>
            <person name="Silva C.J."/>
            <person name="Stanger-Hall K.F."/>
            <person name="Hall D.W."/>
            <person name="Schmitz R.J."/>
            <person name="Nelson D.R."/>
            <person name="Lewis S.M."/>
            <person name="Shigenobu S."/>
            <person name="Bybee S.M."/>
            <person name="Larracuente A.M."/>
            <person name="Oba Y."/>
            <person name="Weng J.K."/>
        </authorList>
    </citation>
    <scope>NUCLEOTIDE SEQUENCE [LARGE SCALE GENOMIC DNA]</scope>
    <source>
        <strain evidence="24">1611_PpyrPB1</strain>
        <tissue evidence="24">Whole body</tissue>
    </source>
</reference>
<evidence type="ECO:0000256" key="14">
    <source>
        <dbReference type="ARBA" id="ARBA00030885"/>
    </source>
</evidence>
<keyword evidence="6" id="KW-0548">Nucleotidyltransferase</keyword>
<comment type="subcellular location">
    <subcellularLocation>
        <location evidence="1">Membrane</location>
        <topology evidence="1">Single-pass membrane protein</topology>
    </subcellularLocation>
</comment>
<dbReference type="Gene3D" id="1.10.3290.10">
    <property type="entry name" value="Fido-like domain"/>
    <property type="match status" value="1"/>
</dbReference>
<dbReference type="SUPFAM" id="SSF140931">
    <property type="entry name" value="Fic-like"/>
    <property type="match status" value="1"/>
</dbReference>
<evidence type="ECO:0000256" key="5">
    <source>
        <dbReference type="ARBA" id="ARBA00022692"/>
    </source>
</evidence>
<sequence>MTIISLIICLLIGIVCVLAILLQAIYNRFIYIKGCVEAPSILEDMMVIDYANKSEVSHLLKRVASDGLVTLRNKHFVTYTEMLHLLEAALAFKLSGNVGKAAKLLDRATSVALQSPDVLNRYGEFIEHVHNDIVAADLLYYKALTYCPNHKGALDNRKRSAPIVEKLDLEMLALIDKKRNLLQERQKTSAVYSAMKRKMYYLQIYHTVGLEGNTLTLDQIVSLLETGLAVQGKSLIEHNEILGVELAMNYVKLLIRYPTISTKEIQAVHSRVLGHVDPVSAGKLRREQVFVGSHVPPEPEDVPFLLEGYAYWLNSDAAHSLHPVKYAALAHYKLVDIHPFMDGNGRISRLIMNLVLLRTGYPPILIFKYQRDKYYQSLNLADRGDVCLFVRFIAECMKSSLELYLSNVEYMAGITHLV</sequence>
<evidence type="ECO:0000256" key="17">
    <source>
        <dbReference type="ARBA" id="ARBA00048696"/>
    </source>
</evidence>
<organism evidence="23">
    <name type="scientific">Photinus pyralis</name>
    <name type="common">Common eastern firefly</name>
    <name type="synonym">Lampyris pyralis</name>
    <dbReference type="NCBI Taxonomy" id="7054"/>
    <lineage>
        <taxon>Eukaryota</taxon>
        <taxon>Metazoa</taxon>
        <taxon>Ecdysozoa</taxon>
        <taxon>Arthropoda</taxon>
        <taxon>Hexapoda</taxon>
        <taxon>Insecta</taxon>
        <taxon>Pterygota</taxon>
        <taxon>Neoptera</taxon>
        <taxon>Endopterygota</taxon>
        <taxon>Coleoptera</taxon>
        <taxon>Polyphaga</taxon>
        <taxon>Elateriformia</taxon>
        <taxon>Elateroidea</taxon>
        <taxon>Lampyridae</taxon>
        <taxon>Lampyrinae</taxon>
        <taxon>Photinus</taxon>
    </lineage>
</organism>
<evidence type="ECO:0000256" key="19">
    <source>
        <dbReference type="PIRSR" id="PIRSR640198-1"/>
    </source>
</evidence>
<keyword evidence="12" id="KW-1133">Transmembrane helix</keyword>
<keyword evidence="4" id="KW-0808">Transferase</keyword>
<keyword evidence="8 20" id="KW-0547">Nucleotide-binding</keyword>
<keyword evidence="9" id="KW-0378">Hydrolase</keyword>
<dbReference type="Proteomes" id="UP000327044">
    <property type="component" value="Unassembled WGS sequence"/>
</dbReference>
<dbReference type="InterPro" id="IPR036597">
    <property type="entry name" value="Fido-like_dom_sf"/>
</dbReference>
<dbReference type="Pfam" id="PF02661">
    <property type="entry name" value="Fic"/>
    <property type="match status" value="1"/>
</dbReference>
<evidence type="ECO:0000256" key="6">
    <source>
        <dbReference type="ARBA" id="ARBA00022695"/>
    </source>
</evidence>
<gene>
    <name evidence="24" type="ORF">PPYR_06707</name>
    <name evidence="25" type="ORF">PPYR_06880</name>
</gene>
<evidence type="ECO:0000256" key="13">
    <source>
        <dbReference type="ARBA" id="ARBA00023136"/>
    </source>
</evidence>
<keyword evidence="7" id="KW-0677">Repeat</keyword>
<dbReference type="AlphaFoldDB" id="A0A1Y1KI47"/>
<evidence type="ECO:0000259" key="22">
    <source>
        <dbReference type="PROSITE" id="PS51459"/>
    </source>
</evidence>
<comment type="catalytic activity">
    <reaction evidence="17">
        <text>L-tyrosyl-[protein] + ATP = O-(5'-adenylyl)-L-tyrosyl-[protein] + diphosphate</text>
        <dbReference type="Rhea" id="RHEA:54288"/>
        <dbReference type="Rhea" id="RHEA-COMP:10136"/>
        <dbReference type="Rhea" id="RHEA-COMP:13846"/>
        <dbReference type="ChEBI" id="CHEBI:30616"/>
        <dbReference type="ChEBI" id="CHEBI:33019"/>
        <dbReference type="ChEBI" id="CHEBI:46858"/>
        <dbReference type="ChEBI" id="CHEBI:83624"/>
        <dbReference type="EC" id="2.7.7.108"/>
    </reaction>
</comment>
<reference evidence="24" key="3">
    <citation type="submission" date="2019-08" db="EMBL/GenBank/DDBJ databases">
        <authorList>
            <consortium name="Photinus pyralis genome working group"/>
            <person name="Fallon T.R."/>
            <person name="Sander Lower S.E."/>
            <person name="Weng J.-K."/>
        </authorList>
    </citation>
    <scope>NUCLEOTIDE SEQUENCE</scope>
    <source>
        <strain evidence="24">1611_PpyrPB1</strain>
        <tissue evidence="24">Whole body</tissue>
    </source>
</reference>
<keyword evidence="13" id="KW-0472">Membrane</keyword>
<feature type="binding site" evidence="20">
    <location>
        <begin position="342"/>
        <end position="349"/>
    </location>
    <ligand>
        <name>ATP</name>
        <dbReference type="ChEBI" id="CHEBI:30616"/>
    </ligand>
</feature>
<feature type="binding site" evidence="20">
    <location>
        <begin position="374"/>
        <end position="375"/>
    </location>
    <ligand>
        <name>ATP</name>
        <dbReference type="ChEBI" id="CHEBI:30616"/>
    </ligand>
</feature>
<feature type="site" description="Important for autoinhibition of adenylyltransferase activity" evidence="21">
    <location>
        <position position="211"/>
    </location>
</feature>
<evidence type="ECO:0000256" key="2">
    <source>
        <dbReference type="ARBA" id="ARBA00009742"/>
    </source>
</evidence>
<feature type="binding site" evidence="20">
    <location>
        <begin position="291"/>
        <end position="294"/>
    </location>
    <ligand>
        <name>ATP</name>
        <dbReference type="ChEBI" id="CHEBI:30616"/>
    </ligand>
</feature>
<dbReference type="GO" id="GO:0005524">
    <property type="term" value="F:ATP binding"/>
    <property type="evidence" value="ECO:0007669"/>
    <property type="project" value="UniProtKB-KW"/>
</dbReference>
<dbReference type="PROSITE" id="PS51459">
    <property type="entry name" value="FIDO"/>
    <property type="match status" value="1"/>
</dbReference>
<evidence type="ECO:0000256" key="3">
    <source>
        <dbReference type="ARBA" id="ARBA00014915"/>
    </source>
</evidence>
<keyword evidence="11 20" id="KW-0067">ATP-binding</keyword>
<dbReference type="GO" id="GO:0070733">
    <property type="term" value="F:AMPylase activity"/>
    <property type="evidence" value="ECO:0007669"/>
    <property type="project" value="UniProtKB-EC"/>
</dbReference>
<evidence type="ECO:0000313" key="25">
    <source>
        <dbReference type="EMBL" id="KAB0799000.1"/>
    </source>
</evidence>
<proteinExistence type="inferred from homology"/>
<evidence type="ECO:0000256" key="21">
    <source>
        <dbReference type="PIRSR" id="PIRSR640198-3"/>
    </source>
</evidence>
<dbReference type="EMBL" id="VVIM01000005">
    <property type="protein sequence ID" value="KAB0799000.1"/>
    <property type="molecule type" value="Genomic_DNA"/>
</dbReference>
<keyword evidence="5" id="KW-0812">Transmembrane</keyword>
<dbReference type="Gene3D" id="1.25.40.10">
    <property type="entry name" value="Tetratricopeptide repeat domain"/>
    <property type="match status" value="1"/>
</dbReference>